<comment type="similarity">
    <text evidence="1 2">Belongs to the RNase T2 family.</text>
</comment>
<dbReference type="EMBL" id="PYOP01000013">
    <property type="protein sequence ID" value="PSW96537.1"/>
    <property type="molecule type" value="Genomic_DNA"/>
</dbReference>
<dbReference type="PANTHER" id="PTHR11240:SF22">
    <property type="entry name" value="RIBONUCLEASE T2"/>
    <property type="match status" value="1"/>
</dbReference>
<dbReference type="InterPro" id="IPR001568">
    <property type="entry name" value="RNase_T2-like"/>
</dbReference>
<feature type="chain" id="PRO_5045422759" evidence="4">
    <location>
        <begin position="24"/>
        <end position="342"/>
    </location>
</feature>
<feature type="signal peptide" evidence="4">
    <location>
        <begin position="1"/>
        <end position="23"/>
    </location>
</feature>
<comment type="caution">
    <text evidence="5">The sequence shown here is derived from an EMBL/GenBank/DDBJ whole genome shotgun (WGS) entry which is preliminary data.</text>
</comment>
<dbReference type="PROSITE" id="PS00530">
    <property type="entry name" value="RNASE_T2_1"/>
    <property type="match status" value="1"/>
</dbReference>
<dbReference type="PANTHER" id="PTHR11240">
    <property type="entry name" value="RIBONUCLEASE T2"/>
    <property type="match status" value="1"/>
</dbReference>
<organism evidence="5 6">
    <name type="scientific">Photobacterium iliopiscarium</name>
    <dbReference type="NCBI Taxonomy" id="56192"/>
    <lineage>
        <taxon>Bacteria</taxon>
        <taxon>Pseudomonadati</taxon>
        <taxon>Pseudomonadota</taxon>
        <taxon>Gammaproteobacteria</taxon>
        <taxon>Vibrionales</taxon>
        <taxon>Vibrionaceae</taxon>
        <taxon>Photobacterium</taxon>
    </lineage>
</organism>
<evidence type="ECO:0000256" key="2">
    <source>
        <dbReference type="RuleBase" id="RU004328"/>
    </source>
</evidence>
<protein>
    <submittedName>
        <fullName evidence="5">Ribonuclease</fullName>
    </submittedName>
</protein>
<dbReference type="SUPFAM" id="SSF55895">
    <property type="entry name" value="Ribonuclease Rh-like"/>
    <property type="match status" value="1"/>
</dbReference>
<dbReference type="Pfam" id="PF00445">
    <property type="entry name" value="Ribonuclease_T2"/>
    <property type="match status" value="1"/>
</dbReference>
<keyword evidence="6" id="KW-1185">Reference proteome</keyword>
<feature type="compositionally biased region" description="Low complexity" evidence="3">
    <location>
        <begin position="106"/>
        <end position="125"/>
    </location>
</feature>
<gene>
    <name evidence="5" type="ORF">C9J52_09860</name>
</gene>
<dbReference type="InterPro" id="IPR033130">
    <property type="entry name" value="RNase_T2_His_AS_2"/>
</dbReference>
<evidence type="ECO:0000256" key="1">
    <source>
        <dbReference type="ARBA" id="ARBA00007469"/>
    </source>
</evidence>
<sequence length="342" mass="37862">MVRLNSLLVTVIVGNIISLSSFAANASIHSSGNFTSNGQCEAYQSFRKQTNPDNTQLVNNKQYAIKAINKKDFDWVQILIPNASPAMRWVSKSCGTTQFNSDDLTKSSTSTSTSTSTSLKTSSKSCDTRNDFDSYVLALTWQPGFCEHVNYKGNKPECTAINDGKLNITNLTLHGLWPNKASCGTKYGYCDRYARLDLSASTIKDIAPWMPNFYYQTKFGEYEWKKHGVCQNLDANDYFLTATKLVEKVDASAIGQFIKANIGNNVSTASFKKNLISHFGANAVDRISLACSQGKYLNEVRLNIGKSFNVNNNLQELLESGPKGRPFYGNCHKKIHIEAAGK</sequence>
<dbReference type="Proteomes" id="UP000241190">
    <property type="component" value="Unassembled WGS sequence"/>
</dbReference>
<dbReference type="PROSITE" id="PS00531">
    <property type="entry name" value="RNASE_T2_2"/>
    <property type="match status" value="1"/>
</dbReference>
<proteinExistence type="inferred from homology"/>
<evidence type="ECO:0000313" key="6">
    <source>
        <dbReference type="Proteomes" id="UP000241190"/>
    </source>
</evidence>
<dbReference type="InterPro" id="IPR036430">
    <property type="entry name" value="RNase_T2-like_sf"/>
</dbReference>
<name>A0ABX5GSX9_9GAMM</name>
<evidence type="ECO:0000313" key="5">
    <source>
        <dbReference type="EMBL" id="PSW96537.1"/>
    </source>
</evidence>
<keyword evidence="4" id="KW-0732">Signal</keyword>
<dbReference type="InterPro" id="IPR018188">
    <property type="entry name" value="RNase_T2_His_AS_1"/>
</dbReference>
<dbReference type="Gene3D" id="3.90.730.10">
    <property type="entry name" value="Ribonuclease T2-like"/>
    <property type="match status" value="1"/>
</dbReference>
<accession>A0ABX5GSX9</accession>
<reference evidence="5 6" key="1">
    <citation type="submission" date="2018-03" db="EMBL/GenBank/DDBJ databases">
        <title>Whole genome sequencing of Histamine producing bacteria.</title>
        <authorList>
            <person name="Butler K."/>
        </authorList>
    </citation>
    <scope>NUCLEOTIDE SEQUENCE [LARGE SCALE GENOMIC DNA]</scope>
    <source>
        <strain evidence="5 6">ATCC 51761</strain>
    </source>
</reference>
<evidence type="ECO:0000256" key="4">
    <source>
        <dbReference type="SAM" id="SignalP"/>
    </source>
</evidence>
<feature type="region of interest" description="Disordered" evidence="3">
    <location>
        <begin position="101"/>
        <end position="127"/>
    </location>
</feature>
<evidence type="ECO:0000256" key="3">
    <source>
        <dbReference type="SAM" id="MobiDB-lite"/>
    </source>
</evidence>